<sequence length="1168" mass="125327">MAQSVTCYKCGCLNFSSRHNVCDNCRSKMMASSHNVLHLASESTGSSSASRVKPSVVPVRSLGRKRRLDEILLAAKAVPGNYRPSVKNAFYRKQQQPPDIIDLISDEDEEELASDGHSNNKKQKKKTTITTVDDRAELASATLFQSRVFPFVTFVSSHFPSIEDGALLRKQATETLCTGSEPSGETVIVIEPSTSCQMPALRATFATPVSISEELPESSPWPMVVVDPRPQPIVDSDPQPVTVVNPRPLSVAAVEPRPQSVPVVEPRPQPIDVEKPQPIPVVEPRPQPIDVVEPKPQSIPVVEPTPLPIVEPKPQSIPAVDPKPQPITVVDSKSSPVAIADPKPFPVAFEKRQQKAQQLTTTVETVLKSSDDLDVTKTNDKMKLETDVGTLRTQEKQNVQAEKKLEDSLFRSRVFESIQFRAPDFVTTAQVLATARRSHLPNLKSAVSIIASVEITVTTEDGCRHADDLIGPIEETKVASPTAASVTVGTSTTVACAADSAKAMSSDCVVPPLASSSTPVITISLESSSASLSSGGSHPAANLSASLVPGAALSLAALKAAVKEPTQEVAVPPVNSSSPRSQEGYTPSAAVQSVAPATKPLPSVAEVNMKPAISASSTSESTPAVEFRATVIPLVSATPRASVDAATKAAPASTTHSERTKATDNANVLLPKEKRPEDSRRFTGEQCAQQPSLDGTNDIPGADDKRYRKAYAAPPQMAQVDPPVLGYCSPEFLEFMRECGNAGFDKEGDPDDVNRLQLKLLDVVDLTSISSSENGDAISPSSTARVGGLSGYIQRLCPSNNEAVEKVGLSLADEAVNVSGQRTWYVSTLERERKRTQPEKAMCELCEEDGIASRLVRCPKCTKYYHKKCAEENGDENICWNCELGLMIDDSELDEEHAKHNSEYLAYLKAIRCPSDGADAEDEWVSEDEDQEGDEVMTEVKAGMAAVAESGEDSNAVIGMQVASAGRRWKEFIGDATADVDDSYLEITKRITEELCDNEKKCNYSRGFVSREEYEAQMHEVEEFYIMEEARLQQLERERALETKKMAEAEIKQAEAERTINGSQCAGNNAAGDDQAMVSEISVQGCSVFTGDTLPIAATASQIPPSVAPELPKDTTANHSTSVHLSVPVAAQTTVSAPLIPAATCAAVSEVVDSGSPAVIGQPPSTPL</sequence>
<feature type="region of interest" description="Disordered" evidence="2">
    <location>
        <begin position="109"/>
        <end position="128"/>
    </location>
</feature>
<dbReference type="CDD" id="cd22249">
    <property type="entry name" value="UDM1_RNF168_RNF169-like"/>
    <property type="match status" value="1"/>
</dbReference>
<evidence type="ECO:0000256" key="2">
    <source>
        <dbReference type="SAM" id="MobiDB-lite"/>
    </source>
</evidence>
<reference evidence="3" key="2">
    <citation type="submission" date="2015-06" db="UniProtKB">
        <authorList>
            <consortium name="EnsemblProtists"/>
        </authorList>
    </citation>
    <scope>IDENTIFICATION</scope>
    <source>
        <strain evidence="3">Emoy2</strain>
    </source>
</reference>
<dbReference type="SUPFAM" id="SSF57903">
    <property type="entry name" value="FYVE/PHD zinc finger"/>
    <property type="match status" value="1"/>
</dbReference>
<feature type="compositionally biased region" description="Polar residues" evidence="2">
    <location>
        <begin position="686"/>
        <end position="695"/>
    </location>
</feature>
<dbReference type="HOGENOM" id="CLU_295360_0_0_1"/>
<dbReference type="VEuPathDB" id="FungiDB:HpaG814152"/>
<feature type="region of interest" description="Disordered" evidence="2">
    <location>
        <begin position="260"/>
        <end position="329"/>
    </location>
</feature>
<dbReference type="STRING" id="559515.M4C4Y2"/>
<dbReference type="AlphaFoldDB" id="M4C4Y2"/>
<dbReference type="CDD" id="cd15489">
    <property type="entry name" value="PHD_SF"/>
    <property type="match status" value="1"/>
</dbReference>
<reference evidence="4" key="1">
    <citation type="journal article" date="2010" name="Science">
        <title>Signatures of adaptation to obligate biotrophy in the Hyaloperonospora arabidopsidis genome.</title>
        <authorList>
            <person name="Baxter L."/>
            <person name="Tripathy S."/>
            <person name="Ishaque N."/>
            <person name="Boot N."/>
            <person name="Cabral A."/>
            <person name="Kemen E."/>
            <person name="Thines M."/>
            <person name="Ah-Fong A."/>
            <person name="Anderson R."/>
            <person name="Badejoko W."/>
            <person name="Bittner-Eddy P."/>
            <person name="Boore J.L."/>
            <person name="Chibucos M.C."/>
            <person name="Coates M."/>
            <person name="Dehal P."/>
            <person name="Delehaunty K."/>
            <person name="Dong S."/>
            <person name="Downton P."/>
            <person name="Dumas B."/>
            <person name="Fabro G."/>
            <person name="Fronick C."/>
            <person name="Fuerstenberg S.I."/>
            <person name="Fulton L."/>
            <person name="Gaulin E."/>
            <person name="Govers F."/>
            <person name="Hughes L."/>
            <person name="Humphray S."/>
            <person name="Jiang R.H."/>
            <person name="Judelson H."/>
            <person name="Kamoun S."/>
            <person name="Kyung K."/>
            <person name="Meijer H."/>
            <person name="Minx P."/>
            <person name="Morris P."/>
            <person name="Nelson J."/>
            <person name="Phuntumart V."/>
            <person name="Qutob D."/>
            <person name="Rehmany A."/>
            <person name="Rougon-Cardoso A."/>
            <person name="Ryden P."/>
            <person name="Torto-Alalibo T."/>
            <person name="Studholme D."/>
            <person name="Wang Y."/>
            <person name="Win J."/>
            <person name="Wood J."/>
            <person name="Clifton S.W."/>
            <person name="Rogers J."/>
            <person name="Van den Ackerveken G."/>
            <person name="Jones J.D."/>
            <person name="McDowell J.M."/>
            <person name="Beynon J."/>
            <person name="Tyler B.M."/>
        </authorList>
    </citation>
    <scope>NUCLEOTIDE SEQUENCE [LARGE SCALE GENOMIC DNA]</scope>
    <source>
        <strain evidence="4">Emoy2</strain>
    </source>
</reference>
<dbReference type="InParanoid" id="M4C4Y2"/>
<feature type="region of interest" description="Disordered" evidence="2">
    <location>
        <begin position="648"/>
        <end position="703"/>
    </location>
</feature>
<proteinExistence type="predicted"/>
<feature type="compositionally biased region" description="Basic and acidic residues" evidence="2">
    <location>
        <begin position="671"/>
        <end position="683"/>
    </location>
</feature>
<accession>M4C4Y2</accession>
<dbReference type="OMA" id="MCELCEA"/>
<evidence type="ECO:0000256" key="1">
    <source>
        <dbReference type="SAM" id="Coils"/>
    </source>
</evidence>
<feature type="compositionally biased region" description="Polar residues" evidence="2">
    <location>
        <begin position="574"/>
        <end position="591"/>
    </location>
</feature>
<dbReference type="Proteomes" id="UP000011713">
    <property type="component" value="Unassembled WGS sequence"/>
</dbReference>
<feature type="coiled-coil region" evidence="1">
    <location>
        <begin position="1018"/>
        <end position="1057"/>
    </location>
</feature>
<dbReference type="eggNOG" id="ENOG502S0B0">
    <property type="taxonomic scope" value="Eukaryota"/>
</dbReference>
<name>M4C4Y2_HYAAE</name>
<protein>
    <recommendedName>
        <fullName evidence="5">PHD-type domain-containing protein</fullName>
    </recommendedName>
</protein>
<feature type="region of interest" description="Disordered" evidence="2">
    <location>
        <begin position="565"/>
        <end position="593"/>
    </location>
</feature>
<keyword evidence="4" id="KW-1185">Reference proteome</keyword>
<dbReference type="EnsemblProtists" id="HpaT814152">
    <property type="protein sequence ID" value="HpaP814152"/>
    <property type="gene ID" value="HpaG814152"/>
</dbReference>
<organism evidence="3 4">
    <name type="scientific">Hyaloperonospora arabidopsidis (strain Emoy2)</name>
    <name type="common">Downy mildew agent</name>
    <name type="synonym">Peronospora arabidopsidis</name>
    <dbReference type="NCBI Taxonomy" id="559515"/>
    <lineage>
        <taxon>Eukaryota</taxon>
        <taxon>Sar</taxon>
        <taxon>Stramenopiles</taxon>
        <taxon>Oomycota</taxon>
        <taxon>Peronosporomycetes</taxon>
        <taxon>Peronosporales</taxon>
        <taxon>Peronosporaceae</taxon>
        <taxon>Hyaloperonospora</taxon>
    </lineage>
</organism>
<evidence type="ECO:0000313" key="4">
    <source>
        <dbReference type="Proteomes" id="UP000011713"/>
    </source>
</evidence>
<dbReference type="EMBL" id="JH598274">
    <property type="status" value="NOT_ANNOTATED_CDS"/>
    <property type="molecule type" value="Genomic_DNA"/>
</dbReference>
<dbReference type="InterPro" id="IPR011011">
    <property type="entry name" value="Znf_FYVE_PHD"/>
</dbReference>
<evidence type="ECO:0008006" key="5">
    <source>
        <dbReference type="Google" id="ProtNLM"/>
    </source>
</evidence>
<feature type="compositionally biased region" description="Pro residues" evidence="2">
    <location>
        <begin position="277"/>
        <end position="287"/>
    </location>
</feature>
<evidence type="ECO:0000313" key="3">
    <source>
        <dbReference type="EnsemblProtists" id="HpaP814152"/>
    </source>
</evidence>
<keyword evidence="1" id="KW-0175">Coiled coil</keyword>